<sequence>MHTYKYTILKSSFIIMLGLFLYACKQSTEDPKLIADKYWQHLQSGNTSEAEKLISTNSKRAFANHNNRIASIAQLNNSDAKTIVSTTITTINPKTQFSYTETFNTILVLQQGKWRVDVNESQIPPALSAPEEELQQLAEELSESMQDNIESIDEAMNEGMQLLNEALRDGSKEMGDSLLHMMNELNSKMHESIDMMKERRQRQTQPSQNQPDPKQGEGII</sequence>
<dbReference type="PROSITE" id="PS51257">
    <property type="entry name" value="PROKAR_LIPOPROTEIN"/>
    <property type="match status" value="1"/>
</dbReference>
<gene>
    <name evidence="2" type="ORF">MNBD_GAMMA05-1310</name>
</gene>
<evidence type="ECO:0008006" key="3">
    <source>
        <dbReference type="Google" id="ProtNLM"/>
    </source>
</evidence>
<feature type="compositionally biased region" description="Polar residues" evidence="1">
    <location>
        <begin position="203"/>
        <end position="212"/>
    </location>
</feature>
<dbReference type="EMBL" id="UOFE01000043">
    <property type="protein sequence ID" value="VAW54736.1"/>
    <property type="molecule type" value="Genomic_DNA"/>
</dbReference>
<dbReference type="Gene3D" id="1.20.120.20">
    <property type="entry name" value="Apolipoprotein"/>
    <property type="match status" value="1"/>
</dbReference>
<dbReference type="AlphaFoldDB" id="A0A3B0XDQ6"/>
<dbReference type="SUPFAM" id="SSF58113">
    <property type="entry name" value="Apolipoprotein A-I"/>
    <property type="match status" value="1"/>
</dbReference>
<reference evidence="2" key="1">
    <citation type="submission" date="2018-06" db="EMBL/GenBank/DDBJ databases">
        <authorList>
            <person name="Zhirakovskaya E."/>
        </authorList>
    </citation>
    <scope>NUCLEOTIDE SEQUENCE</scope>
</reference>
<accession>A0A3B0XDQ6</accession>
<feature type="region of interest" description="Disordered" evidence="1">
    <location>
        <begin position="191"/>
        <end position="220"/>
    </location>
</feature>
<evidence type="ECO:0000313" key="2">
    <source>
        <dbReference type="EMBL" id="VAW54736.1"/>
    </source>
</evidence>
<proteinExistence type="predicted"/>
<protein>
    <recommendedName>
        <fullName evidence="3">DUF4878 domain-containing protein</fullName>
    </recommendedName>
</protein>
<evidence type="ECO:0000256" key="1">
    <source>
        <dbReference type="SAM" id="MobiDB-lite"/>
    </source>
</evidence>
<name>A0A3B0XDQ6_9ZZZZ</name>
<organism evidence="2">
    <name type="scientific">hydrothermal vent metagenome</name>
    <dbReference type="NCBI Taxonomy" id="652676"/>
    <lineage>
        <taxon>unclassified sequences</taxon>
        <taxon>metagenomes</taxon>
        <taxon>ecological metagenomes</taxon>
    </lineage>
</organism>